<dbReference type="Proteomes" id="UP001234297">
    <property type="component" value="Chromosome 3"/>
</dbReference>
<reference evidence="1 2" key="1">
    <citation type="journal article" date="2022" name="Hortic Res">
        <title>A haplotype resolved chromosomal level avocado genome allows analysis of novel avocado genes.</title>
        <authorList>
            <person name="Nath O."/>
            <person name="Fletcher S.J."/>
            <person name="Hayward A."/>
            <person name="Shaw L.M."/>
            <person name="Masouleh A.K."/>
            <person name="Furtado A."/>
            <person name="Henry R.J."/>
            <person name="Mitter N."/>
        </authorList>
    </citation>
    <scope>NUCLEOTIDE SEQUENCE [LARGE SCALE GENOMIC DNA]</scope>
    <source>
        <strain evidence="2">cv. Hass</strain>
    </source>
</reference>
<evidence type="ECO:0000313" key="2">
    <source>
        <dbReference type="Proteomes" id="UP001234297"/>
    </source>
</evidence>
<name>A0ACC2LWR4_PERAE</name>
<gene>
    <name evidence="1" type="ORF">MRB53_012102</name>
</gene>
<accession>A0ACC2LWR4</accession>
<comment type="caution">
    <text evidence="1">The sequence shown here is derived from an EMBL/GenBank/DDBJ whole genome shotgun (WGS) entry which is preliminary data.</text>
</comment>
<evidence type="ECO:0000313" key="1">
    <source>
        <dbReference type="EMBL" id="KAJ8637835.1"/>
    </source>
</evidence>
<keyword evidence="2" id="KW-1185">Reference proteome</keyword>
<sequence>MALTNIRSGSTSKESSSKSVQRKVEKKLRFYAKVRDTVASLGAKKEISKKRRLRSRQKKLKAYDLSTLSEFLPEPGSAARQQKEEKKLKLNSKSRQKIVEKESKQLRAVLNHPMFQSDSLAAIHQHLQSTQPLPEIKQEKRSSKTKKGKAKKNRSKLSGPDSMEI</sequence>
<organism evidence="1 2">
    <name type="scientific">Persea americana</name>
    <name type="common">Avocado</name>
    <dbReference type="NCBI Taxonomy" id="3435"/>
    <lineage>
        <taxon>Eukaryota</taxon>
        <taxon>Viridiplantae</taxon>
        <taxon>Streptophyta</taxon>
        <taxon>Embryophyta</taxon>
        <taxon>Tracheophyta</taxon>
        <taxon>Spermatophyta</taxon>
        <taxon>Magnoliopsida</taxon>
        <taxon>Magnoliidae</taxon>
        <taxon>Laurales</taxon>
        <taxon>Lauraceae</taxon>
        <taxon>Persea</taxon>
    </lineage>
</organism>
<dbReference type="EMBL" id="CM056811">
    <property type="protein sequence ID" value="KAJ8637835.1"/>
    <property type="molecule type" value="Genomic_DNA"/>
</dbReference>
<proteinExistence type="predicted"/>
<protein>
    <submittedName>
        <fullName evidence="1">Uncharacterized protein</fullName>
    </submittedName>
</protein>